<protein>
    <submittedName>
        <fullName evidence="10">Uncharacterized protein</fullName>
    </submittedName>
</protein>
<dbReference type="InterPro" id="IPR001356">
    <property type="entry name" value="HD"/>
</dbReference>
<dbReference type="SUPFAM" id="SSF46689">
    <property type="entry name" value="Homeodomain-like"/>
    <property type="match status" value="1"/>
</dbReference>
<keyword evidence="4" id="KW-0863">Zinc-finger</keyword>
<evidence type="ECO:0000256" key="1">
    <source>
        <dbReference type="ARBA" id="ARBA00023125"/>
    </source>
</evidence>
<feature type="domain" description="C2H2-type" evidence="9">
    <location>
        <begin position="433"/>
        <end position="456"/>
    </location>
</feature>
<evidence type="ECO:0000256" key="5">
    <source>
        <dbReference type="PROSITE-ProRule" id="PRU00108"/>
    </source>
</evidence>
<dbReference type="Pfam" id="PF05920">
    <property type="entry name" value="Homeobox_KN"/>
    <property type="match status" value="1"/>
</dbReference>
<name>A0A9P9AMJ7_9HYPO</name>
<feature type="domain" description="Homeobox" evidence="8">
    <location>
        <begin position="230"/>
        <end position="293"/>
    </location>
</feature>
<dbReference type="GO" id="GO:0008270">
    <property type="term" value="F:zinc ion binding"/>
    <property type="evidence" value="ECO:0007669"/>
    <property type="project" value="UniProtKB-KW"/>
</dbReference>
<dbReference type="AlphaFoldDB" id="A0A9P9AMJ7"/>
<reference evidence="10 11" key="1">
    <citation type="journal article" date="2021" name="Nat. Commun.">
        <title>Genetic determinants of endophytism in the Arabidopsis root mycobiome.</title>
        <authorList>
            <person name="Mesny F."/>
            <person name="Miyauchi S."/>
            <person name="Thiergart T."/>
            <person name="Pickel B."/>
            <person name="Atanasova L."/>
            <person name="Karlsson M."/>
            <person name="Huettel B."/>
            <person name="Barry K.W."/>
            <person name="Haridas S."/>
            <person name="Chen C."/>
            <person name="Bauer D."/>
            <person name="Andreopoulos W."/>
            <person name="Pangilinan J."/>
            <person name="LaButti K."/>
            <person name="Riley R."/>
            <person name="Lipzen A."/>
            <person name="Clum A."/>
            <person name="Drula E."/>
            <person name="Henrissat B."/>
            <person name="Kohler A."/>
            <person name="Grigoriev I.V."/>
            <person name="Martin F.M."/>
            <person name="Hacquard S."/>
        </authorList>
    </citation>
    <scope>NUCLEOTIDE SEQUENCE [LARGE SCALE GENOMIC DNA]</scope>
    <source>
        <strain evidence="10 11">MPI-CAGE-CH-0241</strain>
    </source>
</reference>
<dbReference type="GO" id="GO:0003677">
    <property type="term" value="F:DNA binding"/>
    <property type="evidence" value="ECO:0007669"/>
    <property type="project" value="UniProtKB-UniRule"/>
</dbReference>
<feature type="compositionally biased region" description="Low complexity" evidence="6">
    <location>
        <begin position="415"/>
        <end position="424"/>
    </location>
</feature>
<feature type="region of interest" description="Disordered" evidence="6">
    <location>
        <begin position="41"/>
        <end position="66"/>
    </location>
</feature>
<comment type="caution">
    <text evidence="10">The sequence shown here is derived from an EMBL/GenBank/DDBJ whole genome shotgun (WGS) entry which is preliminary data.</text>
</comment>
<accession>A0A9P9AMJ7</accession>
<dbReference type="CDD" id="cd00086">
    <property type="entry name" value="homeodomain"/>
    <property type="match status" value="1"/>
</dbReference>
<dbReference type="PROSITE" id="PS00028">
    <property type="entry name" value="ZINC_FINGER_C2H2_1"/>
    <property type="match status" value="1"/>
</dbReference>
<dbReference type="Gene3D" id="1.10.10.60">
    <property type="entry name" value="Homeodomain-like"/>
    <property type="match status" value="1"/>
</dbReference>
<gene>
    <name evidence="10" type="ORF">B0T10DRAFT_530618</name>
</gene>
<sequence>MDWSSSQQFGIDLSIDDLLFSVGNDSTMAVPFEATDDIMAQSRSPSSELSATNLSPSVGQATSSKNIPTDCSGIDWQASFEQAQAVNQHHETDFSFLEQSGGDMEIDTTHALNQNTQAPALTAIDEFFITRGAHRPPVPCNHCRRRRLQCLILQTTSANPNPTKSCSSCVALFRECSLSGREKRVPSNFETSMPVIGHLHGVSEQGNSLERLDEGQPSGRSVARTSSISTLSSKRTNTRSVRKTRALRNWFSSHLDHPYPSEEQKVALSRESGLSKSQVVNWFANTRRRHRIAAHTQSNQASRVFMQGSPMPRDLGMSPMERWRNSPPDEEPVSASAIERALSTHSSSEGSLETHDLSWLDGPASSTSTESIFYPNPNYNDASSGSASSCYSQKFTLEPFVPPPRSANSSAGEGTSRSRPTSSRGKNTNFQGFQCTFCRQSYKKKYDWVRHERCIHLPGLDSWICSIPVPAGQSHLVWRVNQSNPECIFCGHVSPTDEHIRSHEFDTCAERPVSERKFTRKDHLWQHLHKFHRCRKWEGWKPDLSLVQNRQDAVRSRCGFCQLSMNSWEERMDHLASHFRSGLTMESWTGGCGIEDGEHDEL</sequence>
<evidence type="ECO:0000256" key="4">
    <source>
        <dbReference type="PROSITE-ProRule" id="PRU00042"/>
    </source>
</evidence>
<keyword evidence="4" id="KW-0862">Zinc</keyword>
<dbReference type="InterPro" id="IPR013087">
    <property type="entry name" value="Znf_C2H2_type"/>
</dbReference>
<dbReference type="SMART" id="SM00389">
    <property type="entry name" value="HOX"/>
    <property type="match status" value="1"/>
</dbReference>
<proteinExistence type="predicted"/>
<dbReference type="SMART" id="SM00355">
    <property type="entry name" value="ZnF_C2H2"/>
    <property type="match status" value="2"/>
</dbReference>
<feature type="region of interest" description="Disordered" evidence="6">
    <location>
        <begin position="203"/>
        <end position="241"/>
    </location>
</feature>
<keyword evidence="3 5" id="KW-0539">Nucleus</keyword>
<organism evidence="10 11">
    <name type="scientific">Thelonectria olida</name>
    <dbReference type="NCBI Taxonomy" id="1576542"/>
    <lineage>
        <taxon>Eukaryota</taxon>
        <taxon>Fungi</taxon>
        <taxon>Dikarya</taxon>
        <taxon>Ascomycota</taxon>
        <taxon>Pezizomycotina</taxon>
        <taxon>Sordariomycetes</taxon>
        <taxon>Hypocreomycetidae</taxon>
        <taxon>Hypocreales</taxon>
        <taxon>Nectriaceae</taxon>
        <taxon>Thelonectria</taxon>
    </lineage>
</organism>
<evidence type="ECO:0000259" key="7">
    <source>
        <dbReference type="PROSITE" id="PS50048"/>
    </source>
</evidence>
<dbReference type="InterPro" id="IPR001138">
    <property type="entry name" value="Zn2Cys6_DnaBD"/>
</dbReference>
<keyword evidence="4" id="KW-0479">Metal-binding</keyword>
<keyword evidence="11" id="KW-1185">Reference proteome</keyword>
<feature type="domain" description="Zn(2)-C6 fungal-type" evidence="7">
    <location>
        <begin position="139"/>
        <end position="178"/>
    </location>
</feature>
<dbReference type="GO" id="GO:0005634">
    <property type="term" value="C:nucleus"/>
    <property type="evidence" value="ECO:0007669"/>
    <property type="project" value="UniProtKB-SubCell"/>
</dbReference>
<evidence type="ECO:0000256" key="6">
    <source>
        <dbReference type="SAM" id="MobiDB-lite"/>
    </source>
</evidence>
<evidence type="ECO:0000256" key="2">
    <source>
        <dbReference type="ARBA" id="ARBA00023155"/>
    </source>
</evidence>
<feature type="compositionally biased region" description="Polar residues" evidence="6">
    <location>
        <begin position="223"/>
        <end position="235"/>
    </location>
</feature>
<evidence type="ECO:0000313" key="11">
    <source>
        <dbReference type="Proteomes" id="UP000777438"/>
    </source>
</evidence>
<evidence type="ECO:0000256" key="3">
    <source>
        <dbReference type="ARBA" id="ARBA00023242"/>
    </source>
</evidence>
<dbReference type="GO" id="GO:0000981">
    <property type="term" value="F:DNA-binding transcription factor activity, RNA polymerase II-specific"/>
    <property type="evidence" value="ECO:0007669"/>
    <property type="project" value="InterPro"/>
</dbReference>
<evidence type="ECO:0000313" key="10">
    <source>
        <dbReference type="EMBL" id="KAH6886434.1"/>
    </source>
</evidence>
<evidence type="ECO:0000259" key="9">
    <source>
        <dbReference type="PROSITE" id="PS50157"/>
    </source>
</evidence>
<keyword evidence="1 5" id="KW-0238">DNA-binding</keyword>
<dbReference type="PROSITE" id="PS50048">
    <property type="entry name" value="ZN2_CY6_FUNGAL_2"/>
    <property type="match status" value="1"/>
</dbReference>
<feature type="region of interest" description="Disordered" evidence="6">
    <location>
        <begin position="343"/>
        <end position="363"/>
    </location>
</feature>
<dbReference type="PROSITE" id="PS50157">
    <property type="entry name" value="ZINC_FINGER_C2H2_2"/>
    <property type="match status" value="1"/>
</dbReference>
<dbReference type="InterPro" id="IPR009057">
    <property type="entry name" value="Homeodomain-like_sf"/>
</dbReference>
<evidence type="ECO:0000259" key="8">
    <source>
        <dbReference type="PROSITE" id="PS50071"/>
    </source>
</evidence>
<comment type="subcellular location">
    <subcellularLocation>
        <location evidence="5">Nucleus</location>
    </subcellularLocation>
</comment>
<dbReference type="PANTHER" id="PTHR11850">
    <property type="entry name" value="HOMEOBOX PROTEIN TRANSCRIPTION FACTORS"/>
    <property type="match status" value="1"/>
</dbReference>
<feature type="DNA-binding region" description="Homeobox" evidence="5">
    <location>
        <begin position="232"/>
        <end position="294"/>
    </location>
</feature>
<keyword evidence="2 5" id="KW-0371">Homeobox</keyword>
<dbReference type="Proteomes" id="UP000777438">
    <property type="component" value="Unassembled WGS sequence"/>
</dbReference>
<feature type="region of interest" description="Disordered" evidence="6">
    <location>
        <begin position="401"/>
        <end position="427"/>
    </location>
</feature>
<dbReference type="OrthoDB" id="10056939at2759"/>
<dbReference type="PROSITE" id="PS50071">
    <property type="entry name" value="HOMEOBOX_2"/>
    <property type="match status" value="1"/>
</dbReference>
<dbReference type="InterPro" id="IPR008422">
    <property type="entry name" value="KN_HD"/>
</dbReference>
<dbReference type="InterPro" id="IPR050224">
    <property type="entry name" value="TALE_homeobox"/>
</dbReference>
<dbReference type="EMBL" id="JAGPYM010000016">
    <property type="protein sequence ID" value="KAH6886434.1"/>
    <property type="molecule type" value="Genomic_DNA"/>
</dbReference>